<dbReference type="GO" id="GO:0000036">
    <property type="term" value="F:acyl carrier activity"/>
    <property type="evidence" value="ECO:0007669"/>
    <property type="project" value="UniProtKB-UniRule"/>
</dbReference>
<comment type="pathway">
    <text evidence="3">Lipid metabolism; fatty acid biosynthesis.</text>
</comment>
<comment type="similarity">
    <text evidence="3">Belongs to the acyl carrier protein (ACP) family.</text>
</comment>
<dbReference type="GO" id="GO:0005829">
    <property type="term" value="C:cytosol"/>
    <property type="evidence" value="ECO:0007669"/>
    <property type="project" value="TreeGrafter"/>
</dbReference>
<feature type="modified residue" description="O-(pantetheine 4'-phosphoryl)serine" evidence="3">
    <location>
        <position position="37"/>
    </location>
</feature>
<comment type="PTM">
    <text evidence="3">4'-phosphopantetheine is transferred from CoA to a specific serine of apo-ACP by AcpS. This modification is essential for activity because fatty acids are bound in thioester linkage to the sulfhydryl of the prosthetic group.</text>
</comment>
<dbReference type="InterPro" id="IPR036736">
    <property type="entry name" value="ACP-like_sf"/>
</dbReference>
<dbReference type="Pfam" id="PF00550">
    <property type="entry name" value="PP-binding"/>
    <property type="match status" value="1"/>
</dbReference>
<keyword evidence="3" id="KW-0963">Cytoplasm</keyword>
<dbReference type="InterPro" id="IPR003231">
    <property type="entry name" value="ACP"/>
</dbReference>
<comment type="subcellular location">
    <subcellularLocation>
        <location evidence="3">Cytoplasm</location>
    </subcellularLocation>
</comment>
<sequence length="78" mass="8821">MKATVENVKEVIAEAEVLGDASEMKNDIPLRDQGIDSLDVVNVYLLLEEKFDIKIPDEDLSQVRTISDIVEYINKKVD</sequence>
<dbReference type="OrthoDB" id="9804551at2"/>
<evidence type="ECO:0000256" key="1">
    <source>
        <dbReference type="ARBA" id="ARBA00022450"/>
    </source>
</evidence>
<keyword evidence="1 3" id="KW-0596">Phosphopantetheine</keyword>
<dbReference type="SUPFAM" id="SSF47336">
    <property type="entry name" value="ACP-like"/>
    <property type="match status" value="1"/>
</dbReference>
<evidence type="ECO:0000256" key="3">
    <source>
        <dbReference type="HAMAP-Rule" id="MF_01217"/>
    </source>
</evidence>
<dbReference type="PROSITE" id="PS50075">
    <property type="entry name" value="CARRIER"/>
    <property type="match status" value="1"/>
</dbReference>
<dbReference type="AlphaFoldDB" id="A0A4U2ZCU5"/>
<dbReference type="EMBL" id="SZPX01000001">
    <property type="protein sequence ID" value="TKI71031.1"/>
    <property type="molecule type" value="Genomic_DNA"/>
</dbReference>
<name>A0A4U2ZCU5_9BACT</name>
<comment type="function">
    <text evidence="3">Carrier of the growing fatty acid chain in fatty acid biosynthesis.</text>
</comment>
<gene>
    <name evidence="3" type="primary">acpP</name>
    <name evidence="5" type="ORF">FCU45_01185</name>
</gene>
<keyword evidence="3" id="KW-0276">Fatty acid metabolism</keyword>
<feature type="domain" description="Carrier" evidence="4">
    <location>
        <begin position="2"/>
        <end position="77"/>
    </location>
</feature>
<dbReference type="UniPathway" id="UPA00094"/>
<reference evidence="5 6" key="1">
    <citation type="submission" date="2019-04" db="EMBL/GenBank/DDBJ databases">
        <title>Sulfurimonas crateris sp. nov. a facultative anaerobic sulfur-oxidizing chemolithautotrophic bacterium isolated from a terrestrial mud vulcano.</title>
        <authorList>
            <person name="Ratnikova N.M."/>
            <person name="Slobodkin A.I."/>
            <person name="Merkel A.Y."/>
            <person name="Novikov A."/>
            <person name="Bonch-Osmolovskaya E.A."/>
            <person name="Slobodkina G.B."/>
        </authorList>
    </citation>
    <scope>NUCLEOTIDE SEQUENCE [LARGE SCALE GENOMIC DNA]</scope>
    <source>
        <strain evidence="5 6">SN118</strain>
    </source>
</reference>
<evidence type="ECO:0000313" key="5">
    <source>
        <dbReference type="EMBL" id="TKI71031.1"/>
    </source>
</evidence>
<proteinExistence type="inferred from homology"/>
<dbReference type="RefSeq" id="WP_137011460.1">
    <property type="nucleotide sequence ID" value="NZ_SZPX01000001.1"/>
</dbReference>
<dbReference type="HAMAP" id="MF_01217">
    <property type="entry name" value="Acyl_carrier"/>
    <property type="match status" value="1"/>
</dbReference>
<dbReference type="GO" id="GO:0000035">
    <property type="term" value="F:acyl binding"/>
    <property type="evidence" value="ECO:0007669"/>
    <property type="project" value="TreeGrafter"/>
</dbReference>
<dbReference type="GO" id="GO:0009245">
    <property type="term" value="P:lipid A biosynthetic process"/>
    <property type="evidence" value="ECO:0007669"/>
    <property type="project" value="TreeGrafter"/>
</dbReference>
<comment type="caution">
    <text evidence="5">The sequence shown here is derived from an EMBL/GenBank/DDBJ whole genome shotgun (WGS) entry which is preliminary data.</text>
</comment>
<accession>A0A4U2ZCU5</accession>
<keyword evidence="6" id="KW-1185">Reference proteome</keyword>
<dbReference type="PANTHER" id="PTHR20863">
    <property type="entry name" value="ACYL CARRIER PROTEIN"/>
    <property type="match status" value="1"/>
</dbReference>
<organism evidence="5 6">
    <name type="scientific">Sulfurimonas crateris</name>
    <dbReference type="NCBI Taxonomy" id="2574727"/>
    <lineage>
        <taxon>Bacteria</taxon>
        <taxon>Pseudomonadati</taxon>
        <taxon>Campylobacterota</taxon>
        <taxon>Epsilonproteobacteria</taxon>
        <taxon>Campylobacterales</taxon>
        <taxon>Sulfurimonadaceae</taxon>
        <taxon>Sulfurimonas</taxon>
    </lineage>
</organism>
<evidence type="ECO:0000313" key="6">
    <source>
        <dbReference type="Proteomes" id="UP000309561"/>
    </source>
</evidence>
<keyword evidence="3" id="KW-0443">Lipid metabolism</keyword>
<keyword evidence="3" id="KW-0275">Fatty acid biosynthesis</keyword>
<protein>
    <recommendedName>
        <fullName evidence="3">Acyl carrier protein</fullName>
        <shortName evidence="3">ACP</shortName>
    </recommendedName>
</protein>
<dbReference type="GO" id="GO:0016020">
    <property type="term" value="C:membrane"/>
    <property type="evidence" value="ECO:0007669"/>
    <property type="project" value="GOC"/>
</dbReference>
<keyword evidence="2 3" id="KW-0597">Phosphoprotein</keyword>
<dbReference type="InterPro" id="IPR009081">
    <property type="entry name" value="PP-bd_ACP"/>
</dbReference>
<keyword evidence="3" id="KW-0444">Lipid biosynthesis</keyword>
<dbReference type="PANTHER" id="PTHR20863:SF76">
    <property type="entry name" value="CARRIER DOMAIN-CONTAINING PROTEIN"/>
    <property type="match status" value="1"/>
</dbReference>
<dbReference type="Proteomes" id="UP000309561">
    <property type="component" value="Unassembled WGS sequence"/>
</dbReference>
<evidence type="ECO:0000256" key="2">
    <source>
        <dbReference type="ARBA" id="ARBA00022553"/>
    </source>
</evidence>
<dbReference type="Gene3D" id="1.10.1200.10">
    <property type="entry name" value="ACP-like"/>
    <property type="match status" value="1"/>
</dbReference>
<evidence type="ECO:0000259" key="4">
    <source>
        <dbReference type="PROSITE" id="PS50075"/>
    </source>
</evidence>